<gene>
    <name evidence="1" type="ORF">PSON_ATCC_30995.1.T0230148</name>
</gene>
<proteinExistence type="predicted"/>
<organism evidence="1 2">
    <name type="scientific">Paramecium sonneborni</name>
    <dbReference type="NCBI Taxonomy" id="65129"/>
    <lineage>
        <taxon>Eukaryota</taxon>
        <taxon>Sar</taxon>
        <taxon>Alveolata</taxon>
        <taxon>Ciliophora</taxon>
        <taxon>Intramacronucleata</taxon>
        <taxon>Oligohymenophorea</taxon>
        <taxon>Peniculida</taxon>
        <taxon>Parameciidae</taxon>
        <taxon>Paramecium</taxon>
    </lineage>
</organism>
<sequence>MNFNLKHSQQAVQQYSTEIRNQDRESKINSLRDKQRQRNLQAQKKVTYDFKQFNSLIKQFQDQTISDELRFEILQPAIHFTDDDDNSHYAIKMLLEADDVVYQLKETVYNENIKLEYRCDSLLLLAQMMYSNYELCSELLKQGILQLLIDLVKISFYHGNLIFLSHSLLGLANSITHEQKIRTIYIENQLDQLILQILQKYFDENIKKYVARIMNDWFRSKLENINIDLYLQILNHILIIPSEDNCEYKENVIWFIYGFVSQVLDQNKDISDKFIQQIMILPNLTSFLKQKLCDKDQLGIVAGIRTITKIFRKVSDQSGLYDIFYDDLRILFRNGQQYEVNLAKIEILKLMQVMHLHPKCSIFSDEFCSTQHYYFYNLKCQEFTLLGLEICNIEIFDQQQLTILLNLCKNILMTDLIESNKLQAALVIIQKILNYDNSFYHQIADCMRLIEQLLKNQNTQIFQSASNLIDNYKQFMGQ</sequence>
<dbReference type="Proteomes" id="UP000692954">
    <property type="component" value="Unassembled WGS sequence"/>
</dbReference>
<dbReference type="AlphaFoldDB" id="A0A8S1LQF5"/>
<name>A0A8S1LQF5_9CILI</name>
<comment type="caution">
    <text evidence="1">The sequence shown here is derived from an EMBL/GenBank/DDBJ whole genome shotgun (WGS) entry which is preliminary data.</text>
</comment>
<keyword evidence="2" id="KW-1185">Reference proteome</keyword>
<reference evidence="1" key="1">
    <citation type="submission" date="2021-01" db="EMBL/GenBank/DDBJ databases">
        <authorList>
            <consortium name="Genoscope - CEA"/>
            <person name="William W."/>
        </authorList>
    </citation>
    <scope>NUCLEOTIDE SEQUENCE</scope>
</reference>
<evidence type="ECO:0000313" key="1">
    <source>
        <dbReference type="EMBL" id="CAD8067653.1"/>
    </source>
</evidence>
<accession>A0A8S1LQF5</accession>
<evidence type="ECO:0000313" key="2">
    <source>
        <dbReference type="Proteomes" id="UP000692954"/>
    </source>
</evidence>
<protein>
    <submittedName>
        <fullName evidence="1">Uncharacterized protein</fullName>
    </submittedName>
</protein>
<dbReference type="EMBL" id="CAJJDN010000023">
    <property type="protein sequence ID" value="CAD8067653.1"/>
    <property type="molecule type" value="Genomic_DNA"/>
</dbReference>
<dbReference type="OrthoDB" id="10308920at2759"/>